<keyword evidence="1" id="KW-0812">Transmembrane</keyword>
<evidence type="ECO:0000313" key="3">
    <source>
        <dbReference type="EMBL" id="MBH5141458.1"/>
    </source>
</evidence>
<dbReference type="Proteomes" id="UP000325576">
    <property type="component" value="Unassembled WGS sequence"/>
</dbReference>
<evidence type="ECO:0000313" key="4">
    <source>
        <dbReference type="Proteomes" id="UP000325576"/>
    </source>
</evidence>
<evidence type="ECO:0000313" key="5">
    <source>
        <dbReference type="Proteomes" id="UP000627573"/>
    </source>
</evidence>
<protein>
    <submittedName>
        <fullName evidence="2">Uncharacterized protein</fullName>
    </submittedName>
</protein>
<evidence type="ECO:0000256" key="1">
    <source>
        <dbReference type="SAM" id="Phobius"/>
    </source>
</evidence>
<feature type="transmembrane region" description="Helical" evidence="1">
    <location>
        <begin position="12"/>
        <end position="28"/>
    </location>
</feature>
<evidence type="ECO:0000313" key="2">
    <source>
        <dbReference type="EMBL" id="KAB2586073.1"/>
    </source>
</evidence>
<dbReference type="Proteomes" id="UP000627573">
    <property type="component" value="Unassembled WGS sequence"/>
</dbReference>
<proteinExistence type="predicted"/>
<dbReference type="EMBL" id="MRBO01000249">
    <property type="protein sequence ID" value="KAB2586073.1"/>
    <property type="molecule type" value="Genomic_DNA"/>
</dbReference>
<dbReference type="AlphaFoldDB" id="A0A5N5E7M0"/>
<keyword evidence="5" id="KW-1185">Reference proteome</keyword>
<accession>A0A5N5E7M0</accession>
<gene>
    <name evidence="2" type="ORF">BS297_07435</name>
    <name evidence="3" type="ORF">I3517_02360</name>
</gene>
<keyword evidence="1" id="KW-1133">Transmembrane helix</keyword>
<organism evidence="2 4">
    <name type="scientific">Rhodococcus erythropolis</name>
    <name type="common">Arthrobacter picolinophilus</name>
    <dbReference type="NCBI Taxonomy" id="1833"/>
    <lineage>
        <taxon>Bacteria</taxon>
        <taxon>Bacillati</taxon>
        <taxon>Actinomycetota</taxon>
        <taxon>Actinomycetes</taxon>
        <taxon>Mycobacteriales</taxon>
        <taxon>Nocardiaceae</taxon>
        <taxon>Rhodococcus</taxon>
        <taxon>Rhodococcus erythropolis group</taxon>
    </lineage>
</organism>
<keyword evidence="1" id="KW-0472">Membrane</keyword>
<dbReference type="KEGG" id="reb:XU06_30515"/>
<comment type="caution">
    <text evidence="2">The sequence shown here is derived from an EMBL/GenBank/DDBJ whole genome shotgun (WGS) entry which is preliminary data.</text>
</comment>
<reference evidence="2 4" key="1">
    <citation type="journal article" date="2017" name="Poromechanics V (2013)">
        <title>Genomic Characterization of the Arsenic-Tolerant Actinobacterium, &lt;i&gt;Rhodococcus erythropolis&lt;/i&gt; S43.</title>
        <authorList>
            <person name="Retamal-Morales G."/>
            <person name="Mehnert M."/>
            <person name="Schwabe R."/>
            <person name="Tischler D."/>
            <person name="Schloemann M."/>
            <person name="Levican G.J."/>
        </authorList>
    </citation>
    <scope>NUCLEOTIDE SEQUENCE [LARGE SCALE GENOMIC DNA]</scope>
    <source>
        <strain evidence="2 4">S43</strain>
    </source>
</reference>
<sequence length="77" mass="8215">MINNFAHRAQRATTVTTLAGIAMITGFLDRAGGTAKRRSDRGGTLEQVIIWAGVAALAIAAIAYIGPVVMRYLNQIQ</sequence>
<dbReference type="RefSeq" id="WP_046380340.1">
    <property type="nucleotide sequence ID" value="NZ_CP011297.1"/>
</dbReference>
<feature type="transmembrane region" description="Helical" evidence="1">
    <location>
        <begin position="48"/>
        <end position="73"/>
    </location>
</feature>
<reference evidence="3 5" key="2">
    <citation type="submission" date="2020-12" db="EMBL/GenBank/DDBJ databases">
        <title>Draft genome sequence of furan degrading bacterial strain FUR100.</title>
        <authorList>
            <person name="Woiski C."/>
        </authorList>
    </citation>
    <scope>NUCLEOTIDE SEQUENCE [LARGE SCALE GENOMIC DNA]</scope>
    <source>
        <strain evidence="3 5">FUR100</strain>
    </source>
</reference>
<dbReference type="EMBL" id="JAECSB010000016">
    <property type="protein sequence ID" value="MBH5141458.1"/>
    <property type="molecule type" value="Genomic_DNA"/>
</dbReference>
<name>A0A5N5E7M0_RHOER</name>